<accession>A0A371AUM9</accession>
<feature type="transmembrane region" description="Helical" evidence="1">
    <location>
        <begin position="233"/>
        <end position="254"/>
    </location>
</feature>
<evidence type="ECO:0000256" key="1">
    <source>
        <dbReference type="SAM" id="Phobius"/>
    </source>
</evidence>
<feature type="transmembrane region" description="Helical" evidence="1">
    <location>
        <begin position="173"/>
        <end position="193"/>
    </location>
</feature>
<feature type="transmembrane region" description="Helical" evidence="1">
    <location>
        <begin position="25"/>
        <end position="46"/>
    </location>
</feature>
<dbReference type="Pfam" id="PF16962">
    <property type="entry name" value="ABC_export"/>
    <property type="match status" value="1"/>
</dbReference>
<feature type="transmembrane region" description="Helical" evidence="1">
    <location>
        <begin position="322"/>
        <end position="343"/>
    </location>
</feature>
<dbReference type="InterPro" id="IPR031584">
    <property type="entry name" value="Put_ABC_export"/>
</dbReference>
<dbReference type="Proteomes" id="UP000255036">
    <property type="component" value="Unassembled WGS sequence"/>
</dbReference>
<reference evidence="2 3" key="1">
    <citation type="submission" date="2018-07" db="EMBL/GenBank/DDBJ databases">
        <title>Anaerosacharophilus polymeroproducens gen. nov. sp. nov., an anaerobic bacterium isolated from salt field.</title>
        <authorList>
            <person name="Kim W."/>
            <person name="Yang S.-H."/>
            <person name="Oh J."/>
            <person name="Lee J.-H."/>
            <person name="Kwon K.K."/>
        </authorList>
    </citation>
    <scope>NUCLEOTIDE SEQUENCE [LARGE SCALE GENOMIC DNA]</scope>
    <source>
        <strain evidence="2 3">MCWD5</strain>
    </source>
</reference>
<name>A0A371AUM9_9FIRM</name>
<evidence type="ECO:0000313" key="2">
    <source>
        <dbReference type="EMBL" id="RDU23276.1"/>
    </source>
</evidence>
<dbReference type="RefSeq" id="WP_115482092.1">
    <property type="nucleotide sequence ID" value="NZ_QRCT01000029.1"/>
</dbReference>
<evidence type="ECO:0008006" key="4">
    <source>
        <dbReference type="Google" id="ProtNLM"/>
    </source>
</evidence>
<dbReference type="EMBL" id="QRCT01000029">
    <property type="protein sequence ID" value="RDU23276.1"/>
    <property type="molecule type" value="Genomic_DNA"/>
</dbReference>
<feature type="transmembrane region" description="Helical" evidence="1">
    <location>
        <begin position="111"/>
        <end position="132"/>
    </location>
</feature>
<feature type="transmembrane region" description="Helical" evidence="1">
    <location>
        <begin position="138"/>
        <end position="161"/>
    </location>
</feature>
<evidence type="ECO:0000313" key="3">
    <source>
        <dbReference type="Proteomes" id="UP000255036"/>
    </source>
</evidence>
<feature type="transmembrane region" description="Helical" evidence="1">
    <location>
        <begin position="355"/>
        <end position="373"/>
    </location>
</feature>
<gene>
    <name evidence="2" type="ORF">DWV06_10225</name>
</gene>
<sequence length="523" mass="58967">MNGFVYLYKTTLKNRTIKALKKPVTYVYLIFIGWYLFSMVFGMGSLLKSLHFDEPEGFAAALTILMFAIIPANMISYTKRKGLLFRPSEVQFVFTAPVTPKQVLLFAQVKSIALGILLGIWLVFLGSIYCHIPLWRMLLYFLFSVMIENVLEASIMISLYGNETISEKIIKKLPILLYGIMIIFVLAGFYVVSLNGFSISSVQKFLSIPWIQCVPLIGWCIAIIRLIIIGPTVLNIVCTVLYCLTTILLTLYAYKMKCNGEYYEDAMKFADDYQDIMNKKKRGEVGRLGKKKKFNNATINYKGNFAKAIFYRQLLEYKKNKFFIFGGNTLVALAAGIGIAVFAHYNPEMIKVKEFVILGVAAYIMIIFSGYATRWSKELENPYTFLIPDNPFRKVWYATMIEHIRAFVDGLLITIPAAIYLKISFINTILIIIIIMCLKANKLYTEMLSEFLVGQTLGAFGKSLIKLLMQSIVIGLAVLAAVLTGIAMGLKIAFFVLLVVMLGLTLAIAMGAVVLFDKMETVN</sequence>
<keyword evidence="3" id="KW-1185">Reference proteome</keyword>
<feature type="transmembrane region" description="Helical" evidence="1">
    <location>
        <begin position="467"/>
        <end position="486"/>
    </location>
</feature>
<keyword evidence="1" id="KW-0812">Transmembrane</keyword>
<comment type="caution">
    <text evidence="2">The sequence shown here is derived from an EMBL/GenBank/DDBJ whole genome shotgun (WGS) entry which is preliminary data.</text>
</comment>
<dbReference type="AlphaFoldDB" id="A0A371AUM9"/>
<keyword evidence="1" id="KW-0472">Membrane</keyword>
<feature type="transmembrane region" description="Helical" evidence="1">
    <location>
        <begin position="58"/>
        <end position="77"/>
    </location>
</feature>
<keyword evidence="1" id="KW-1133">Transmembrane helix</keyword>
<feature type="transmembrane region" description="Helical" evidence="1">
    <location>
        <begin position="492"/>
        <end position="516"/>
    </location>
</feature>
<feature type="transmembrane region" description="Helical" evidence="1">
    <location>
        <begin position="205"/>
        <end position="226"/>
    </location>
</feature>
<protein>
    <recommendedName>
        <fullName evidence="4">ABC exporter</fullName>
    </recommendedName>
</protein>
<organism evidence="2 3">
    <name type="scientific">Anaerosacchariphilus polymeriproducens</name>
    <dbReference type="NCBI Taxonomy" id="1812858"/>
    <lineage>
        <taxon>Bacteria</taxon>
        <taxon>Bacillati</taxon>
        <taxon>Bacillota</taxon>
        <taxon>Clostridia</taxon>
        <taxon>Lachnospirales</taxon>
        <taxon>Lachnospiraceae</taxon>
        <taxon>Anaerosacchariphilus</taxon>
    </lineage>
</organism>
<proteinExistence type="predicted"/>
<feature type="transmembrane region" description="Helical" evidence="1">
    <location>
        <begin position="417"/>
        <end position="438"/>
    </location>
</feature>
<dbReference type="OrthoDB" id="816862at2"/>